<dbReference type="PANTHER" id="PTHR33332">
    <property type="entry name" value="REVERSE TRANSCRIPTASE DOMAIN-CONTAINING PROTEIN"/>
    <property type="match status" value="1"/>
</dbReference>
<comment type="caution">
    <text evidence="1">The sequence shown here is derived from an EMBL/GenBank/DDBJ whole genome shotgun (WGS) entry which is preliminary data.</text>
</comment>
<gene>
    <name evidence="1" type="ORF">PACLA_8A005359</name>
</gene>
<sequence>MLIPSKSVKDLGVTLDRELTFDEHINNVVKCCNYSLCQISRVRHLFNKEHIEAILNSLVFSKLYFSSTVWSNTTKRNVAKLQQVQNFAARIVDNKKKFEHITPTLKALKAIPVSDKLVLNARS</sequence>
<dbReference type="OrthoDB" id="10056483at2759"/>
<accession>A0A7D9DA86</accession>
<dbReference type="AlphaFoldDB" id="A0A7D9DA86"/>
<evidence type="ECO:0000313" key="2">
    <source>
        <dbReference type="Proteomes" id="UP001152795"/>
    </source>
</evidence>
<dbReference type="Proteomes" id="UP001152795">
    <property type="component" value="Unassembled WGS sequence"/>
</dbReference>
<organism evidence="1 2">
    <name type="scientific">Paramuricea clavata</name>
    <name type="common">Red gorgonian</name>
    <name type="synonym">Violescent sea-whip</name>
    <dbReference type="NCBI Taxonomy" id="317549"/>
    <lineage>
        <taxon>Eukaryota</taxon>
        <taxon>Metazoa</taxon>
        <taxon>Cnidaria</taxon>
        <taxon>Anthozoa</taxon>
        <taxon>Octocorallia</taxon>
        <taxon>Malacalcyonacea</taxon>
        <taxon>Plexauridae</taxon>
        <taxon>Paramuricea</taxon>
    </lineage>
</organism>
<keyword evidence="2" id="KW-1185">Reference proteome</keyword>
<protein>
    <submittedName>
        <fullName evidence="1">Uncharacterized protein</fullName>
    </submittedName>
</protein>
<evidence type="ECO:0000313" key="1">
    <source>
        <dbReference type="EMBL" id="CAB3979633.1"/>
    </source>
</evidence>
<name>A0A7D9DA86_PARCT</name>
<proteinExistence type="predicted"/>
<dbReference type="EMBL" id="CACRXK020000215">
    <property type="protein sequence ID" value="CAB3979633.1"/>
    <property type="molecule type" value="Genomic_DNA"/>
</dbReference>
<reference evidence="1" key="1">
    <citation type="submission" date="2020-04" db="EMBL/GenBank/DDBJ databases">
        <authorList>
            <person name="Alioto T."/>
            <person name="Alioto T."/>
            <person name="Gomez Garrido J."/>
        </authorList>
    </citation>
    <scope>NUCLEOTIDE SEQUENCE</scope>
    <source>
        <strain evidence="1">A484AB</strain>
    </source>
</reference>